<protein>
    <submittedName>
        <fullName evidence="1">Uncharacterized protein</fullName>
    </submittedName>
</protein>
<dbReference type="EMBL" id="JBEPBX010000026">
    <property type="protein sequence ID" value="MER6616599.1"/>
    <property type="molecule type" value="Genomic_DNA"/>
</dbReference>
<evidence type="ECO:0000313" key="2">
    <source>
        <dbReference type="Proteomes" id="UP001445472"/>
    </source>
</evidence>
<dbReference type="Proteomes" id="UP001445472">
    <property type="component" value="Unassembled WGS sequence"/>
</dbReference>
<keyword evidence="2" id="KW-1185">Reference proteome</keyword>
<dbReference type="RefSeq" id="WP_351977925.1">
    <property type="nucleotide sequence ID" value="NZ_JBEPBX010000026.1"/>
</dbReference>
<organism evidence="1 2">
    <name type="scientific">Streptomyces xantholiticus</name>
    <dbReference type="NCBI Taxonomy" id="68285"/>
    <lineage>
        <taxon>Bacteria</taxon>
        <taxon>Bacillati</taxon>
        <taxon>Actinomycetota</taxon>
        <taxon>Actinomycetes</taxon>
        <taxon>Kitasatosporales</taxon>
        <taxon>Streptomycetaceae</taxon>
        <taxon>Streptomyces</taxon>
    </lineage>
</organism>
<sequence>MPPRSWLPPDLDGYVPVPERSNGAVVATTEPEAWKEQPMRIINLRP</sequence>
<comment type="caution">
    <text evidence="1">The sequence shown here is derived from an EMBL/GenBank/DDBJ whole genome shotgun (WGS) entry which is preliminary data.</text>
</comment>
<gene>
    <name evidence="1" type="ORF">ABT276_25135</name>
</gene>
<evidence type="ECO:0000313" key="1">
    <source>
        <dbReference type="EMBL" id="MER6616599.1"/>
    </source>
</evidence>
<reference evidence="1 2" key="1">
    <citation type="submission" date="2024-06" db="EMBL/GenBank/DDBJ databases">
        <title>The Natural Products Discovery Center: Release of the First 8490 Sequenced Strains for Exploring Actinobacteria Biosynthetic Diversity.</title>
        <authorList>
            <person name="Kalkreuter E."/>
            <person name="Kautsar S.A."/>
            <person name="Yang D."/>
            <person name="Bader C.D."/>
            <person name="Teijaro C.N."/>
            <person name="Fluegel L."/>
            <person name="Davis C.M."/>
            <person name="Simpson J.R."/>
            <person name="Lauterbach L."/>
            <person name="Steele A.D."/>
            <person name="Gui C."/>
            <person name="Meng S."/>
            <person name="Li G."/>
            <person name="Viehrig K."/>
            <person name="Ye F."/>
            <person name="Su P."/>
            <person name="Kiefer A.F."/>
            <person name="Nichols A."/>
            <person name="Cepeda A.J."/>
            <person name="Yan W."/>
            <person name="Fan B."/>
            <person name="Jiang Y."/>
            <person name="Adhikari A."/>
            <person name="Zheng C.-J."/>
            <person name="Schuster L."/>
            <person name="Cowan T.M."/>
            <person name="Smanski M.J."/>
            <person name="Chevrette M.G."/>
            <person name="De Carvalho L.P.S."/>
            <person name="Shen B."/>
        </authorList>
    </citation>
    <scope>NUCLEOTIDE SEQUENCE [LARGE SCALE GENOMIC DNA]</scope>
    <source>
        <strain evidence="1 2">NPDC000837</strain>
    </source>
</reference>
<accession>A0ABV1V0N7</accession>
<name>A0ABV1V0N7_9ACTN</name>
<proteinExistence type="predicted"/>